<gene>
    <name evidence="2" type="ORF">ECRASSUSDP1_LOCUS1476</name>
</gene>
<dbReference type="AlphaFoldDB" id="A0AAD1X207"/>
<evidence type="ECO:0000313" key="3">
    <source>
        <dbReference type="Proteomes" id="UP001295684"/>
    </source>
</evidence>
<sequence>MYSRMISYKADSDPKGSEGAAEIDEASLFGINRTLQDRRRTDCNKRSNLKNKDILGKRISRKNTDITSNNVQFSPIKQRSTGKEFKFKLAKVNNKPVDFREAIKKIKFVKELPTINAPPLHYDEDEKHESYWEVVASEILNGNKNMMKIYT</sequence>
<accession>A0AAD1X207</accession>
<evidence type="ECO:0000256" key="1">
    <source>
        <dbReference type="SAM" id="MobiDB-lite"/>
    </source>
</evidence>
<name>A0AAD1X207_EUPCR</name>
<organism evidence="2 3">
    <name type="scientific">Euplotes crassus</name>
    <dbReference type="NCBI Taxonomy" id="5936"/>
    <lineage>
        <taxon>Eukaryota</taxon>
        <taxon>Sar</taxon>
        <taxon>Alveolata</taxon>
        <taxon>Ciliophora</taxon>
        <taxon>Intramacronucleata</taxon>
        <taxon>Spirotrichea</taxon>
        <taxon>Hypotrichia</taxon>
        <taxon>Euplotida</taxon>
        <taxon>Euplotidae</taxon>
        <taxon>Moneuplotes</taxon>
    </lineage>
</organism>
<feature type="region of interest" description="Disordered" evidence="1">
    <location>
        <begin position="1"/>
        <end position="20"/>
    </location>
</feature>
<protein>
    <submittedName>
        <fullName evidence="2">Uncharacterized protein</fullName>
    </submittedName>
</protein>
<keyword evidence="3" id="KW-1185">Reference proteome</keyword>
<reference evidence="2" key="1">
    <citation type="submission" date="2023-07" db="EMBL/GenBank/DDBJ databases">
        <authorList>
            <consortium name="AG Swart"/>
            <person name="Singh M."/>
            <person name="Singh A."/>
            <person name="Seah K."/>
            <person name="Emmerich C."/>
        </authorList>
    </citation>
    <scope>NUCLEOTIDE SEQUENCE</scope>
    <source>
        <strain evidence="2">DP1</strain>
    </source>
</reference>
<evidence type="ECO:0000313" key="2">
    <source>
        <dbReference type="EMBL" id="CAI2360178.1"/>
    </source>
</evidence>
<comment type="caution">
    <text evidence="2">The sequence shown here is derived from an EMBL/GenBank/DDBJ whole genome shotgun (WGS) entry which is preliminary data.</text>
</comment>
<dbReference type="Proteomes" id="UP001295684">
    <property type="component" value="Unassembled WGS sequence"/>
</dbReference>
<proteinExistence type="predicted"/>
<dbReference type="EMBL" id="CAMPGE010001396">
    <property type="protein sequence ID" value="CAI2360178.1"/>
    <property type="molecule type" value="Genomic_DNA"/>
</dbReference>